<dbReference type="AlphaFoldDB" id="A0A2Z2KGA8"/>
<dbReference type="SMART" id="SM00388">
    <property type="entry name" value="HisKA"/>
    <property type="match status" value="1"/>
</dbReference>
<accession>A0A2Z2KGA8</accession>
<keyword evidence="12" id="KW-0902">Two-component regulatory system</keyword>
<evidence type="ECO:0000313" key="17">
    <source>
        <dbReference type="EMBL" id="ASA24867.1"/>
    </source>
</evidence>
<sequence>MKLSTKYLLIIVMSIFIFPISFLGVNFLYYFTLTKLVIHPQQIYYEPNELKAEWMQVIDSLGGRSDSEIISGLTQAMKYKDSTVSWIGDNGEVLMSEPKSNKLQTPWSVSDVFTLANREKNNELYTVSLLLKGQQTEGFVILEIPEQLMGSQWETVRGKYSYLWFGSLVIIWMLFVSISWFFFSQLQKRLVAMQENMDREWEGGIPETVIVEKEDEIGQLQLSFNRMVEQLKVSRAKEQHEMELRKNLIANLSHDLRTPLTIIRGHAFRIDKERLPEEDRNSLKIIYDKVDFLGELIEDLSSLTLLNAGKLPMNKTITDIRKIVRASMSGWYPIFEQKGFVVEVELEHSIVWDVDEIWLKRILDNLFQNIIRHAAIGKYISVRSLQTSESSVAFVIKDRGPGLQSTSEHKGIGIGLTIVTIMLQQMGLEQIWESSGEGTSLSIYPQNPV</sequence>
<keyword evidence="4" id="KW-1003">Cell membrane</keyword>
<dbReference type="Pfam" id="PF02518">
    <property type="entry name" value="HATPase_c"/>
    <property type="match status" value="1"/>
</dbReference>
<dbReference type="SMART" id="SM00387">
    <property type="entry name" value="HATPase_c"/>
    <property type="match status" value="1"/>
</dbReference>
<dbReference type="InterPro" id="IPR050398">
    <property type="entry name" value="HssS/ArlS-like"/>
</dbReference>
<comment type="subcellular location">
    <subcellularLocation>
        <location evidence="2">Cell membrane</location>
        <topology evidence="2">Multi-pass membrane protein</topology>
    </subcellularLocation>
</comment>
<dbReference type="Proteomes" id="UP000249890">
    <property type="component" value="Chromosome"/>
</dbReference>
<comment type="catalytic activity">
    <reaction evidence="1">
        <text>ATP + protein L-histidine = ADP + protein N-phospho-L-histidine.</text>
        <dbReference type="EC" id="2.7.13.3"/>
    </reaction>
</comment>
<keyword evidence="11 14" id="KW-1133">Transmembrane helix</keyword>
<evidence type="ECO:0000256" key="5">
    <source>
        <dbReference type="ARBA" id="ARBA00022553"/>
    </source>
</evidence>
<evidence type="ECO:0000256" key="12">
    <source>
        <dbReference type="ARBA" id="ARBA00023012"/>
    </source>
</evidence>
<dbReference type="EMBL" id="CP021780">
    <property type="protein sequence ID" value="ASA24867.1"/>
    <property type="molecule type" value="Genomic_DNA"/>
</dbReference>
<evidence type="ECO:0000256" key="2">
    <source>
        <dbReference type="ARBA" id="ARBA00004651"/>
    </source>
</evidence>
<keyword evidence="10" id="KW-0067">ATP-binding</keyword>
<protein>
    <recommendedName>
        <fullName evidence="3">histidine kinase</fullName>
        <ecNumber evidence="3">2.7.13.3</ecNumber>
    </recommendedName>
</protein>
<keyword evidence="18" id="KW-1185">Reference proteome</keyword>
<dbReference type="SUPFAM" id="SSF55874">
    <property type="entry name" value="ATPase domain of HSP90 chaperone/DNA topoisomerase II/histidine kinase"/>
    <property type="match status" value="1"/>
</dbReference>
<evidence type="ECO:0000256" key="9">
    <source>
        <dbReference type="ARBA" id="ARBA00022777"/>
    </source>
</evidence>
<evidence type="ECO:0000256" key="6">
    <source>
        <dbReference type="ARBA" id="ARBA00022679"/>
    </source>
</evidence>
<dbReference type="CDD" id="cd00082">
    <property type="entry name" value="HisKA"/>
    <property type="match status" value="1"/>
</dbReference>
<evidence type="ECO:0000256" key="4">
    <source>
        <dbReference type="ARBA" id="ARBA00022475"/>
    </source>
</evidence>
<dbReference type="PANTHER" id="PTHR45528">
    <property type="entry name" value="SENSOR HISTIDINE KINASE CPXA"/>
    <property type="match status" value="1"/>
</dbReference>
<evidence type="ECO:0000256" key="13">
    <source>
        <dbReference type="ARBA" id="ARBA00023136"/>
    </source>
</evidence>
<dbReference type="CDD" id="cd06225">
    <property type="entry name" value="HAMP"/>
    <property type="match status" value="1"/>
</dbReference>
<dbReference type="InterPro" id="IPR003661">
    <property type="entry name" value="HisK_dim/P_dom"/>
</dbReference>
<evidence type="ECO:0000256" key="14">
    <source>
        <dbReference type="SAM" id="Phobius"/>
    </source>
</evidence>
<dbReference type="Pfam" id="PF00512">
    <property type="entry name" value="HisKA"/>
    <property type="match status" value="1"/>
</dbReference>
<organism evidence="17 18">
    <name type="scientific">Paenibacillus donghaensis</name>
    <dbReference type="NCBI Taxonomy" id="414771"/>
    <lineage>
        <taxon>Bacteria</taxon>
        <taxon>Bacillati</taxon>
        <taxon>Bacillota</taxon>
        <taxon>Bacilli</taxon>
        <taxon>Bacillales</taxon>
        <taxon>Paenibacillaceae</taxon>
        <taxon>Paenibacillus</taxon>
    </lineage>
</organism>
<dbReference type="InterPro" id="IPR036890">
    <property type="entry name" value="HATPase_C_sf"/>
</dbReference>
<dbReference type="GO" id="GO:0005524">
    <property type="term" value="F:ATP binding"/>
    <property type="evidence" value="ECO:0007669"/>
    <property type="project" value="UniProtKB-KW"/>
</dbReference>
<dbReference type="PANTHER" id="PTHR45528:SF1">
    <property type="entry name" value="SENSOR HISTIDINE KINASE CPXA"/>
    <property type="match status" value="1"/>
</dbReference>
<feature type="domain" description="HAMP" evidence="16">
    <location>
        <begin position="215"/>
        <end position="236"/>
    </location>
</feature>
<keyword evidence="8" id="KW-0547">Nucleotide-binding</keyword>
<dbReference type="InterPro" id="IPR036097">
    <property type="entry name" value="HisK_dim/P_sf"/>
</dbReference>
<dbReference type="InterPro" id="IPR003660">
    <property type="entry name" value="HAMP_dom"/>
</dbReference>
<dbReference type="InterPro" id="IPR005467">
    <property type="entry name" value="His_kinase_dom"/>
</dbReference>
<dbReference type="InterPro" id="IPR003594">
    <property type="entry name" value="HATPase_dom"/>
</dbReference>
<proteinExistence type="predicted"/>
<feature type="transmembrane region" description="Helical" evidence="14">
    <location>
        <begin position="162"/>
        <end position="183"/>
    </location>
</feature>
<dbReference type="OrthoDB" id="14660at2"/>
<evidence type="ECO:0000256" key="11">
    <source>
        <dbReference type="ARBA" id="ARBA00022989"/>
    </source>
</evidence>
<evidence type="ECO:0000313" key="18">
    <source>
        <dbReference type="Proteomes" id="UP000249890"/>
    </source>
</evidence>
<keyword evidence="7 14" id="KW-0812">Transmembrane</keyword>
<evidence type="ECO:0000256" key="7">
    <source>
        <dbReference type="ARBA" id="ARBA00022692"/>
    </source>
</evidence>
<dbReference type="SUPFAM" id="SSF47384">
    <property type="entry name" value="Homodimeric domain of signal transducing histidine kinase"/>
    <property type="match status" value="1"/>
</dbReference>
<evidence type="ECO:0000256" key="8">
    <source>
        <dbReference type="ARBA" id="ARBA00022741"/>
    </source>
</evidence>
<evidence type="ECO:0000256" key="10">
    <source>
        <dbReference type="ARBA" id="ARBA00022840"/>
    </source>
</evidence>
<dbReference type="SUPFAM" id="SSF158472">
    <property type="entry name" value="HAMP domain-like"/>
    <property type="match status" value="1"/>
</dbReference>
<dbReference type="EC" id="2.7.13.3" evidence="3"/>
<feature type="transmembrane region" description="Helical" evidence="14">
    <location>
        <begin position="7"/>
        <end position="31"/>
    </location>
</feature>
<dbReference type="Gene3D" id="1.10.287.130">
    <property type="match status" value="1"/>
</dbReference>
<dbReference type="GO" id="GO:0000155">
    <property type="term" value="F:phosphorelay sensor kinase activity"/>
    <property type="evidence" value="ECO:0007669"/>
    <property type="project" value="InterPro"/>
</dbReference>
<evidence type="ECO:0000259" key="15">
    <source>
        <dbReference type="PROSITE" id="PS50109"/>
    </source>
</evidence>
<dbReference type="RefSeq" id="WP_087918836.1">
    <property type="nucleotide sequence ID" value="NZ_CP021780.1"/>
</dbReference>
<feature type="domain" description="Histidine kinase" evidence="15">
    <location>
        <begin position="251"/>
        <end position="449"/>
    </location>
</feature>
<keyword evidence="5" id="KW-0597">Phosphoprotein</keyword>
<dbReference type="KEGG" id="pdh:B9T62_31390"/>
<dbReference type="GO" id="GO:0005886">
    <property type="term" value="C:plasma membrane"/>
    <property type="evidence" value="ECO:0007669"/>
    <property type="project" value="UniProtKB-SubCell"/>
</dbReference>
<keyword evidence="9 17" id="KW-0418">Kinase</keyword>
<reference evidence="17 18" key="1">
    <citation type="submission" date="2017-06" db="EMBL/GenBank/DDBJ databases">
        <title>Complete genome sequence of Paenibacillus donghaensis KCTC 13049T isolated from East Sea sediment, South Korea.</title>
        <authorList>
            <person name="Jung B.K."/>
            <person name="Hong S.-J."/>
            <person name="Shin J.-H."/>
        </authorList>
    </citation>
    <scope>NUCLEOTIDE SEQUENCE [LARGE SCALE GENOMIC DNA]</scope>
    <source>
        <strain evidence="17 18">KCTC 13049</strain>
    </source>
</reference>
<evidence type="ECO:0000256" key="3">
    <source>
        <dbReference type="ARBA" id="ARBA00012438"/>
    </source>
</evidence>
<dbReference type="PROSITE" id="PS50885">
    <property type="entry name" value="HAMP"/>
    <property type="match status" value="1"/>
</dbReference>
<gene>
    <name evidence="17" type="ORF">B9T62_31390</name>
</gene>
<dbReference type="Gene3D" id="6.10.340.10">
    <property type="match status" value="1"/>
</dbReference>
<keyword evidence="13 14" id="KW-0472">Membrane</keyword>
<name>A0A2Z2KGA8_9BACL</name>
<evidence type="ECO:0000256" key="1">
    <source>
        <dbReference type="ARBA" id="ARBA00000085"/>
    </source>
</evidence>
<dbReference type="PROSITE" id="PS50109">
    <property type="entry name" value="HIS_KIN"/>
    <property type="match status" value="1"/>
</dbReference>
<dbReference type="Gene3D" id="3.30.565.10">
    <property type="entry name" value="Histidine kinase-like ATPase, C-terminal domain"/>
    <property type="match status" value="1"/>
</dbReference>
<keyword evidence="6" id="KW-0808">Transferase</keyword>
<evidence type="ECO:0000259" key="16">
    <source>
        <dbReference type="PROSITE" id="PS50885"/>
    </source>
</evidence>